<reference evidence="4" key="1">
    <citation type="journal article" date="2019" name="Int. J. Syst. Evol. Microbiol.">
        <title>The Global Catalogue of Microorganisms (GCM) 10K type strain sequencing project: providing services to taxonomists for standard genome sequencing and annotation.</title>
        <authorList>
            <consortium name="The Broad Institute Genomics Platform"/>
            <consortium name="The Broad Institute Genome Sequencing Center for Infectious Disease"/>
            <person name="Wu L."/>
            <person name="Ma J."/>
        </authorList>
    </citation>
    <scope>NUCLEOTIDE SEQUENCE [LARGE SCALE GENOMIC DNA]</scope>
    <source>
        <strain evidence="4">CGMCC 1.10759</strain>
    </source>
</reference>
<evidence type="ECO:0000313" key="3">
    <source>
        <dbReference type="EMBL" id="MFC4314370.1"/>
    </source>
</evidence>
<accession>A0ABV8T5J0</accession>
<dbReference type="InterPro" id="IPR051450">
    <property type="entry name" value="Gfo/Idh/MocA_Oxidoreductases"/>
</dbReference>
<evidence type="ECO:0000259" key="1">
    <source>
        <dbReference type="Pfam" id="PF01408"/>
    </source>
</evidence>
<dbReference type="SUPFAM" id="SSF51735">
    <property type="entry name" value="NAD(P)-binding Rossmann-fold domains"/>
    <property type="match status" value="1"/>
</dbReference>
<sequence>MTKSPVPIAIVGLGMVADGHISAYRELPDVRIAAVVDPRAERTREVAEKLSVPGFTSCEEMLRHVRPAIGCVLSTVASHRPNTELLANAGAHVLCEKPMTNNLQDALAMAQVCERNGVQFMYGSSYRYLPTIVRARELIASGVIGDVVLIEERGVTGAGADKFKPMSTAHYPEGTPGGGGFGMFDHGVHLLDIFPWIIGSPIGRVLGRGNYSGAKMSTEYAVLEHENGAMGWLVYDEATVTSDMPWEGLFASGITWQHGLGFGGDPGQWLKEAASIRVHGTKGALRIYYYANRMFLSLPEGTREIIVPAAAAPTHFGRQLQTFVEALRHSNDAPVGPATGIQALQTLLAIYRSADSRRWETVER</sequence>
<dbReference type="Pfam" id="PF02894">
    <property type="entry name" value="GFO_IDH_MocA_C"/>
    <property type="match status" value="1"/>
</dbReference>
<dbReference type="Pfam" id="PF01408">
    <property type="entry name" value="GFO_IDH_MocA"/>
    <property type="match status" value="1"/>
</dbReference>
<feature type="domain" description="Gfo/Idh/MocA-like oxidoreductase N-terminal" evidence="1">
    <location>
        <begin position="8"/>
        <end position="123"/>
    </location>
</feature>
<dbReference type="EMBL" id="JBHSDU010000015">
    <property type="protein sequence ID" value="MFC4314370.1"/>
    <property type="molecule type" value="Genomic_DNA"/>
</dbReference>
<dbReference type="PANTHER" id="PTHR43377:SF1">
    <property type="entry name" value="BILIVERDIN REDUCTASE A"/>
    <property type="match status" value="1"/>
</dbReference>
<dbReference type="PANTHER" id="PTHR43377">
    <property type="entry name" value="BILIVERDIN REDUCTASE A"/>
    <property type="match status" value="1"/>
</dbReference>
<dbReference type="SUPFAM" id="SSF55347">
    <property type="entry name" value="Glyceraldehyde-3-phosphate dehydrogenase-like, C-terminal domain"/>
    <property type="match status" value="1"/>
</dbReference>
<dbReference type="Proteomes" id="UP001595904">
    <property type="component" value="Unassembled WGS sequence"/>
</dbReference>
<evidence type="ECO:0000259" key="2">
    <source>
        <dbReference type="Pfam" id="PF02894"/>
    </source>
</evidence>
<dbReference type="InterPro" id="IPR036291">
    <property type="entry name" value="NAD(P)-bd_dom_sf"/>
</dbReference>
<dbReference type="InterPro" id="IPR000683">
    <property type="entry name" value="Gfo/Idh/MocA-like_OxRdtase_N"/>
</dbReference>
<organism evidence="3 4">
    <name type="scientific">Steroidobacter flavus</name>
    <dbReference type="NCBI Taxonomy" id="1842136"/>
    <lineage>
        <taxon>Bacteria</taxon>
        <taxon>Pseudomonadati</taxon>
        <taxon>Pseudomonadota</taxon>
        <taxon>Gammaproteobacteria</taxon>
        <taxon>Steroidobacterales</taxon>
        <taxon>Steroidobacteraceae</taxon>
        <taxon>Steroidobacter</taxon>
    </lineage>
</organism>
<dbReference type="RefSeq" id="WP_380605489.1">
    <property type="nucleotide sequence ID" value="NZ_JBHSDU010000015.1"/>
</dbReference>
<protein>
    <submittedName>
        <fullName evidence="3">Gfo/Idh/MocA family protein</fullName>
    </submittedName>
</protein>
<name>A0ABV8T5J0_9GAMM</name>
<keyword evidence="4" id="KW-1185">Reference proteome</keyword>
<feature type="domain" description="Gfo/Idh/MocA-like oxidoreductase C-terminal" evidence="2">
    <location>
        <begin position="136"/>
        <end position="359"/>
    </location>
</feature>
<dbReference type="InterPro" id="IPR004104">
    <property type="entry name" value="Gfo/Idh/MocA-like_OxRdtase_C"/>
</dbReference>
<comment type="caution">
    <text evidence="3">The sequence shown here is derived from an EMBL/GenBank/DDBJ whole genome shotgun (WGS) entry which is preliminary data.</text>
</comment>
<proteinExistence type="predicted"/>
<dbReference type="Gene3D" id="3.40.50.720">
    <property type="entry name" value="NAD(P)-binding Rossmann-like Domain"/>
    <property type="match status" value="1"/>
</dbReference>
<evidence type="ECO:0000313" key="4">
    <source>
        <dbReference type="Proteomes" id="UP001595904"/>
    </source>
</evidence>
<dbReference type="Gene3D" id="3.30.360.10">
    <property type="entry name" value="Dihydrodipicolinate Reductase, domain 2"/>
    <property type="match status" value="1"/>
</dbReference>
<gene>
    <name evidence="3" type="ORF">ACFPN2_35220</name>
</gene>